<proteinExistence type="predicted"/>
<gene>
    <name evidence="8" type="ORF">CK936_01830</name>
</gene>
<keyword evidence="2 5" id="KW-0547">Nucleotide-binding</keyword>
<dbReference type="PROSITE" id="PS50011">
    <property type="entry name" value="PROTEIN_KINASE_DOM"/>
    <property type="match status" value="1"/>
</dbReference>
<keyword evidence="4 5" id="KW-0067">ATP-binding</keyword>
<dbReference type="Proteomes" id="UP000218944">
    <property type="component" value="Unassembled WGS sequence"/>
</dbReference>
<evidence type="ECO:0000256" key="3">
    <source>
        <dbReference type="ARBA" id="ARBA00022777"/>
    </source>
</evidence>
<dbReference type="Pfam" id="PF00069">
    <property type="entry name" value="Pkinase"/>
    <property type="match status" value="1"/>
</dbReference>
<evidence type="ECO:0000256" key="1">
    <source>
        <dbReference type="ARBA" id="ARBA00022679"/>
    </source>
</evidence>
<accession>A0A2A2DGH4</accession>
<keyword evidence="9" id="KW-1185">Reference proteome</keyword>
<dbReference type="InterPro" id="IPR000719">
    <property type="entry name" value="Prot_kinase_dom"/>
</dbReference>
<dbReference type="GO" id="GO:0004674">
    <property type="term" value="F:protein serine/threonine kinase activity"/>
    <property type="evidence" value="ECO:0007669"/>
    <property type="project" value="TreeGrafter"/>
</dbReference>
<dbReference type="EMBL" id="NSJV01000038">
    <property type="protein sequence ID" value="PAU50576.1"/>
    <property type="molecule type" value="Genomic_DNA"/>
</dbReference>
<evidence type="ECO:0000256" key="4">
    <source>
        <dbReference type="ARBA" id="ARBA00022840"/>
    </source>
</evidence>
<name>A0A2A2DGH4_9ACTN</name>
<evidence type="ECO:0000313" key="8">
    <source>
        <dbReference type="EMBL" id="PAU50576.1"/>
    </source>
</evidence>
<evidence type="ECO:0000256" key="5">
    <source>
        <dbReference type="PROSITE-ProRule" id="PRU10141"/>
    </source>
</evidence>
<feature type="domain" description="Protein kinase" evidence="7">
    <location>
        <begin position="15"/>
        <end position="264"/>
    </location>
</feature>
<dbReference type="SUPFAM" id="SSF56112">
    <property type="entry name" value="Protein kinase-like (PK-like)"/>
    <property type="match status" value="1"/>
</dbReference>
<dbReference type="AlphaFoldDB" id="A0A2A2DGH4"/>
<dbReference type="CDD" id="cd14014">
    <property type="entry name" value="STKc_PknB_like"/>
    <property type="match status" value="1"/>
</dbReference>
<dbReference type="Gene3D" id="1.10.510.10">
    <property type="entry name" value="Transferase(Phosphotransferase) domain 1"/>
    <property type="match status" value="1"/>
</dbReference>
<feature type="non-terminal residue" evidence="8">
    <location>
        <position position="291"/>
    </location>
</feature>
<dbReference type="SMART" id="SM00220">
    <property type="entry name" value="S_TKc"/>
    <property type="match status" value="1"/>
</dbReference>
<organism evidence="8 9">
    <name type="scientific">Streptomyces albireticuli</name>
    <dbReference type="NCBI Taxonomy" id="1940"/>
    <lineage>
        <taxon>Bacteria</taxon>
        <taxon>Bacillati</taxon>
        <taxon>Actinomycetota</taxon>
        <taxon>Actinomycetes</taxon>
        <taxon>Kitasatosporales</taxon>
        <taxon>Streptomycetaceae</taxon>
        <taxon>Streptomyces</taxon>
    </lineage>
</organism>
<keyword evidence="1" id="KW-0808">Transferase</keyword>
<dbReference type="InterPro" id="IPR017441">
    <property type="entry name" value="Protein_kinase_ATP_BS"/>
</dbReference>
<keyword evidence="3" id="KW-0418">Kinase</keyword>
<dbReference type="PROSITE" id="PS00108">
    <property type="entry name" value="PROTEIN_KINASE_ST"/>
    <property type="match status" value="1"/>
</dbReference>
<dbReference type="PROSITE" id="PS00107">
    <property type="entry name" value="PROTEIN_KINASE_ATP"/>
    <property type="match status" value="1"/>
</dbReference>
<evidence type="ECO:0000259" key="7">
    <source>
        <dbReference type="PROSITE" id="PS50011"/>
    </source>
</evidence>
<comment type="caution">
    <text evidence="8">The sequence shown here is derived from an EMBL/GenBank/DDBJ whole genome shotgun (WGS) entry which is preliminary data.</text>
</comment>
<evidence type="ECO:0000256" key="2">
    <source>
        <dbReference type="ARBA" id="ARBA00022741"/>
    </source>
</evidence>
<feature type="region of interest" description="Disordered" evidence="6">
    <location>
        <begin position="271"/>
        <end position="291"/>
    </location>
</feature>
<reference evidence="8 9" key="1">
    <citation type="submission" date="2017-08" db="EMBL/GenBank/DDBJ databases">
        <title>Genome sequence of Streptomyces albireticuli NRRL B-1670.</title>
        <authorList>
            <person name="Graham D.E."/>
            <person name="Mahan K.M."/>
            <person name="Klingeman D.M."/>
            <person name="Hettich R.L."/>
            <person name="Parry R.J."/>
            <person name="Spain J.C."/>
        </authorList>
    </citation>
    <scope>NUCLEOTIDE SEQUENCE [LARGE SCALE GENOMIC DNA]</scope>
    <source>
        <strain evidence="8 9">NRRL B-1670</strain>
    </source>
</reference>
<dbReference type="InterPro" id="IPR008271">
    <property type="entry name" value="Ser/Thr_kinase_AS"/>
</dbReference>
<dbReference type="GO" id="GO:0005524">
    <property type="term" value="F:ATP binding"/>
    <property type="evidence" value="ECO:0007669"/>
    <property type="project" value="UniProtKB-UniRule"/>
</dbReference>
<dbReference type="PANTHER" id="PTHR43289">
    <property type="entry name" value="MITOGEN-ACTIVATED PROTEIN KINASE KINASE KINASE 20-RELATED"/>
    <property type="match status" value="1"/>
</dbReference>
<dbReference type="RefSeq" id="WP_143593003.1">
    <property type="nucleotide sequence ID" value="NZ_NSJV01000038.1"/>
</dbReference>
<protein>
    <recommendedName>
        <fullName evidence="7">Protein kinase domain-containing protein</fullName>
    </recommendedName>
</protein>
<feature type="binding site" evidence="5">
    <location>
        <position position="43"/>
    </location>
    <ligand>
        <name>ATP</name>
        <dbReference type="ChEBI" id="CHEBI:30616"/>
    </ligand>
</feature>
<evidence type="ECO:0000256" key="6">
    <source>
        <dbReference type="SAM" id="MobiDB-lite"/>
    </source>
</evidence>
<evidence type="ECO:0000313" key="9">
    <source>
        <dbReference type="Proteomes" id="UP000218944"/>
    </source>
</evidence>
<sequence>MDALGPDDPQWVGPYRLDGRLGEGGMGSVFLGTSPGGRKVAVKLIKRELAATPQFRQRFAREVDAARRVGGFHTAQVVDADPGAECPWLVTAFIPGPTLHDVVADDGPLDAAAVLRLGAGLAEGLAAIHKCGLVHRDLKPGNVILAADGPRIIDFGIARAVDASSLTATGTIIGTYSYMSPEQIRADRAGAASDVFSLGSVLAFAATGRGPFDAPTLIEVVQRILGEPPALDGVDDGALRELLLACLAKEPGARPAVDGLAARFAAGADGDGGGGGSAVVGSGPVGPGPAR</sequence>
<dbReference type="InterPro" id="IPR011009">
    <property type="entry name" value="Kinase-like_dom_sf"/>
</dbReference>
<dbReference type="Gene3D" id="3.30.200.20">
    <property type="entry name" value="Phosphorylase Kinase, domain 1"/>
    <property type="match status" value="1"/>
</dbReference>
<dbReference type="PANTHER" id="PTHR43289:SF34">
    <property type="entry name" value="SERINE_THREONINE-PROTEIN KINASE YBDM-RELATED"/>
    <property type="match status" value="1"/>
</dbReference>